<evidence type="ECO:0000313" key="2">
    <source>
        <dbReference type="Proteomes" id="UP000266861"/>
    </source>
</evidence>
<proteinExistence type="predicted"/>
<organism evidence="1 2">
    <name type="scientific">Diversispora epigaea</name>
    <dbReference type="NCBI Taxonomy" id="1348612"/>
    <lineage>
        <taxon>Eukaryota</taxon>
        <taxon>Fungi</taxon>
        <taxon>Fungi incertae sedis</taxon>
        <taxon>Mucoromycota</taxon>
        <taxon>Glomeromycotina</taxon>
        <taxon>Glomeromycetes</taxon>
        <taxon>Diversisporales</taxon>
        <taxon>Diversisporaceae</taxon>
        <taxon>Diversispora</taxon>
    </lineage>
</organism>
<reference evidence="1 2" key="1">
    <citation type="submission" date="2018-08" db="EMBL/GenBank/DDBJ databases">
        <title>Genome and evolution of the arbuscular mycorrhizal fungus Diversispora epigaea (formerly Glomus versiforme) and its bacterial endosymbionts.</title>
        <authorList>
            <person name="Sun X."/>
            <person name="Fei Z."/>
            <person name="Harrison M."/>
        </authorList>
    </citation>
    <scope>NUCLEOTIDE SEQUENCE [LARGE SCALE GENOMIC DNA]</scope>
    <source>
        <strain evidence="1 2">IT104</strain>
    </source>
</reference>
<sequence>MANYDSNQVTSMLFKGKWVIMFQTELVIINDSIVNQVQHNGDNGDNGDNGAVQMISHASSNIVSNKAAYRSYLMKSQEQQQAQKTQSTNKNHHLQFVNILSCENMKIVILKISMMVN</sequence>
<dbReference type="AlphaFoldDB" id="A0A397J1E1"/>
<dbReference type="Proteomes" id="UP000266861">
    <property type="component" value="Unassembled WGS sequence"/>
</dbReference>
<keyword evidence="2" id="KW-1185">Reference proteome</keyword>
<protein>
    <submittedName>
        <fullName evidence="1">Uncharacterized protein</fullName>
    </submittedName>
</protein>
<accession>A0A397J1E1</accession>
<evidence type="ECO:0000313" key="1">
    <source>
        <dbReference type="EMBL" id="RHZ78913.1"/>
    </source>
</evidence>
<dbReference type="EMBL" id="PQFF01000146">
    <property type="protein sequence ID" value="RHZ78913.1"/>
    <property type="molecule type" value="Genomic_DNA"/>
</dbReference>
<name>A0A397J1E1_9GLOM</name>
<comment type="caution">
    <text evidence="1">The sequence shown here is derived from an EMBL/GenBank/DDBJ whole genome shotgun (WGS) entry which is preliminary data.</text>
</comment>
<gene>
    <name evidence="1" type="ORF">Glove_155g120</name>
</gene>